<evidence type="ECO:0000259" key="3">
    <source>
        <dbReference type="Pfam" id="PF13579"/>
    </source>
</evidence>
<dbReference type="InterPro" id="IPR028098">
    <property type="entry name" value="Glyco_trans_4-like_N"/>
</dbReference>
<name>A0A1L6ZF01_BACIA</name>
<dbReference type="AlphaFoldDB" id="A0A1L6ZF01"/>
<dbReference type="NCBIfam" id="NF047684">
    <property type="entry name" value="TeichurnBiosyTuaC"/>
    <property type="match status" value="1"/>
</dbReference>
<dbReference type="Gene3D" id="3.40.50.2000">
    <property type="entry name" value="Glycogen Phosphorylase B"/>
    <property type="match status" value="2"/>
</dbReference>
<dbReference type="EMBL" id="CP015607">
    <property type="protein sequence ID" value="APT45080.1"/>
    <property type="molecule type" value="Genomic_DNA"/>
</dbReference>
<keyword evidence="4" id="KW-0808">Transferase</keyword>
<feature type="domain" description="Glycosyltransferase subfamily 4-like N-terminal" evidence="3">
    <location>
        <begin position="25"/>
        <end position="178"/>
    </location>
</feature>
<comment type="similarity">
    <text evidence="1">Belongs to the glycosyltransferase group 1 family. Glycosyltransferase 4 subfamily.</text>
</comment>
<protein>
    <submittedName>
        <fullName evidence="4">Glycosyl transferase family 1</fullName>
    </submittedName>
</protein>
<evidence type="ECO:0000313" key="4">
    <source>
        <dbReference type="EMBL" id="APT45080.1"/>
    </source>
</evidence>
<dbReference type="PANTHER" id="PTHR45947">
    <property type="entry name" value="SULFOQUINOVOSYL TRANSFERASE SQD2"/>
    <property type="match status" value="1"/>
</dbReference>
<dbReference type="GO" id="GO:0016757">
    <property type="term" value="F:glycosyltransferase activity"/>
    <property type="evidence" value="ECO:0007669"/>
    <property type="project" value="InterPro"/>
</dbReference>
<dbReference type="Pfam" id="PF00534">
    <property type="entry name" value="Glycos_transf_1"/>
    <property type="match status" value="1"/>
</dbReference>
<dbReference type="SUPFAM" id="SSF53756">
    <property type="entry name" value="UDP-Glycosyltransferase/glycogen phosphorylase"/>
    <property type="match status" value="1"/>
</dbReference>
<evidence type="ECO:0000259" key="2">
    <source>
        <dbReference type="Pfam" id="PF00534"/>
    </source>
</evidence>
<evidence type="ECO:0000256" key="1">
    <source>
        <dbReference type="ARBA" id="ARBA00009481"/>
    </source>
</evidence>
<gene>
    <name evidence="4" type="ORF">BSA145_03540</name>
</gene>
<dbReference type="Pfam" id="PF13579">
    <property type="entry name" value="Glyco_trans_4_4"/>
    <property type="match status" value="1"/>
</dbReference>
<dbReference type="Proteomes" id="UP000185426">
    <property type="component" value="Chromosome"/>
</dbReference>
<dbReference type="RefSeq" id="WP_075621637.1">
    <property type="nucleotide sequence ID" value="NZ_CP015607.1"/>
</dbReference>
<feature type="domain" description="Glycosyl transferase family 1" evidence="2">
    <location>
        <begin position="207"/>
        <end position="351"/>
    </location>
</feature>
<evidence type="ECO:0000313" key="5">
    <source>
        <dbReference type="Proteomes" id="UP000185426"/>
    </source>
</evidence>
<organism evidence="4 5">
    <name type="scientific">Bacillus safensis</name>
    <dbReference type="NCBI Taxonomy" id="561879"/>
    <lineage>
        <taxon>Bacteria</taxon>
        <taxon>Bacillati</taxon>
        <taxon>Bacillota</taxon>
        <taxon>Bacilli</taxon>
        <taxon>Bacillales</taxon>
        <taxon>Bacillaceae</taxon>
        <taxon>Bacillus</taxon>
    </lineage>
</organism>
<reference evidence="4 5" key="1">
    <citation type="submission" date="2016-05" db="EMBL/GenBank/DDBJ databases">
        <title>Complete Genome and Methylome Analysis of Psychrotrophic Bacterial Isolates from Antarctic Lake Untersee.</title>
        <authorList>
            <person name="Fomenkov A."/>
            <person name="Akimov V.N."/>
            <person name="Vasilyeva L.V."/>
            <person name="Andersen D."/>
            <person name="Vincze T."/>
            <person name="Roberts R.J."/>
        </authorList>
    </citation>
    <scope>NUCLEOTIDE SEQUENCE [LARGE SCALE GENOMIC DNA]</scope>
    <source>
        <strain evidence="4 5">U14-5</strain>
    </source>
</reference>
<sequence>MKVLWLTSVYPSEKHPSEGVFHETQVQELLKQGIEVTVICPNPVNPPVLRMLKASYRQKRDLPEQEVRSGVTVYRPPYPALPGQLKWAQPSKRIAASVLRAMQRHQLSPDFIHAHFAMPSGGAAAVIQKETKIPYLLTLHGSDVNVYPSYSKGAQAAFETAVRQASAVLTVSEELAKKTNEMTKVEAKCLPLGIPLQSFSRTEEGQEGIRKHLGLPLQDKLVVFVGRLVKEKGLLELADAVSSMDGVKAVFVGKGPLAKELKERAGASIILPGQVPNEQVRDYLMAADLFALPSYSEGMPTVVLEALALKVPVIATRVGGLPSLFSTYQHLLVEPRSARQLKEAIHACLYENRWNEAVKNDLHEMVHTEYSSEHNAKHLIQQYEKVLNQHPSFKQDEMCKE</sequence>
<proteinExistence type="inferred from homology"/>
<accession>A0A1L6ZF01</accession>
<dbReference type="InterPro" id="IPR050194">
    <property type="entry name" value="Glycosyltransferase_grp1"/>
</dbReference>
<dbReference type="PANTHER" id="PTHR45947:SF15">
    <property type="entry name" value="TEICHURONIC ACID BIOSYNTHESIS GLYCOSYLTRANSFERASE TUAC-RELATED"/>
    <property type="match status" value="1"/>
</dbReference>
<dbReference type="InterPro" id="IPR001296">
    <property type="entry name" value="Glyco_trans_1"/>
</dbReference>